<dbReference type="Proteomes" id="UP001295684">
    <property type="component" value="Unassembled WGS sequence"/>
</dbReference>
<protein>
    <submittedName>
        <fullName evidence="2">Uncharacterized protein</fullName>
    </submittedName>
</protein>
<dbReference type="EMBL" id="CAMPGE010005284">
    <property type="protein sequence ID" value="CAI2364133.1"/>
    <property type="molecule type" value="Genomic_DNA"/>
</dbReference>
<dbReference type="AlphaFoldDB" id="A0AAD1UFD3"/>
<evidence type="ECO:0000313" key="3">
    <source>
        <dbReference type="Proteomes" id="UP001295684"/>
    </source>
</evidence>
<organism evidence="2 3">
    <name type="scientific">Euplotes crassus</name>
    <dbReference type="NCBI Taxonomy" id="5936"/>
    <lineage>
        <taxon>Eukaryota</taxon>
        <taxon>Sar</taxon>
        <taxon>Alveolata</taxon>
        <taxon>Ciliophora</taxon>
        <taxon>Intramacronucleata</taxon>
        <taxon>Spirotrichea</taxon>
        <taxon>Hypotrichia</taxon>
        <taxon>Euplotida</taxon>
        <taxon>Euplotidae</taxon>
        <taxon>Moneuplotes</taxon>
    </lineage>
</organism>
<evidence type="ECO:0000313" key="2">
    <source>
        <dbReference type="EMBL" id="CAI2364133.1"/>
    </source>
</evidence>
<feature type="region of interest" description="Disordered" evidence="1">
    <location>
        <begin position="412"/>
        <end position="445"/>
    </location>
</feature>
<sequence length="462" mass="53520">MRANQEIHKKVAWYFQWLKTKRKNTGLISKEESPFKNANLTNLKFPIKFNDFESAVFENKTKENGTSFSNYTSKYIRKLGSPRKKKIILPLKKKMRYTHHTTKGDSESLRTENLLSSTLERPNKNSSLFTSGKRINKSEKKYMSNTAKFWNLKMWNKANKHNKTFTKYYNSTENKHRSSISGKIKRKNAKPSKIKISFFDLKGKDMSVTTKKSKRNDGNLNKSSTLFHARNFSLNTPNAGTTKLMNSTEKHQEAFIGLKNKPDMMITGIEGKGILSHSSAEFSPEVQRFGILSKTPNLQSSKTTYARKNFSHIDVDTKKERFPQLDEFLRMQYMFSQSRKRAEEDGMDDSQRQELAQIYDLRAEHKKININLKNKLREIQPIKVEKNVSVQSSSAFKRKTIVDIRCQSREAASQASRGLSRESESISKDYCSNSDQVSPSYPEFKPKESKFRVTVKIKKNNE</sequence>
<name>A0AAD1UFD3_EUPCR</name>
<keyword evidence="3" id="KW-1185">Reference proteome</keyword>
<accession>A0AAD1UFD3</accession>
<gene>
    <name evidence="2" type="ORF">ECRASSUSDP1_LOCUS5475</name>
</gene>
<comment type="caution">
    <text evidence="2">The sequence shown here is derived from an EMBL/GenBank/DDBJ whole genome shotgun (WGS) entry which is preliminary data.</text>
</comment>
<reference evidence="2" key="1">
    <citation type="submission" date="2023-07" db="EMBL/GenBank/DDBJ databases">
        <authorList>
            <consortium name="AG Swart"/>
            <person name="Singh M."/>
            <person name="Singh A."/>
            <person name="Seah K."/>
            <person name="Emmerich C."/>
        </authorList>
    </citation>
    <scope>NUCLEOTIDE SEQUENCE</scope>
    <source>
        <strain evidence="2">DP1</strain>
    </source>
</reference>
<proteinExistence type="predicted"/>
<feature type="compositionally biased region" description="Polar residues" evidence="1">
    <location>
        <begin position="430"/>
        <end position="439"/>
    </location>
</feature>
<evidence type="ECO:0000256" key="1">
    <source>
        <dbReference type="SAM" id="MobiDB-lite"/>
    </source>
</evidence>